<organism evidence="8 9">
    <name type="scientific">Sphagnum troendelagicum</name>
    <dbReference type="NCBI Taxonomy" id="128251"/>
    <lineage>
        <taxon>Eukaryota</taxon>
        <taxon>Viridiplantae</taxon>
        <taxon>Streptophyta</taxon>
        <taxon>Embryophyta</taxon>
        <taxon>Bryophyta</taxon>
        <taxon>Sphagnophytina</taxon>
        <taxon>Sphagnopsida</taxon>
        <taxon>Sphagnales</taxon>
        <taxon>Sphagnaceae</taxon>
        <taxon>Sphagnum</taxon>
    </lineage>
</organism>
<gene>
    <name evidence="8" type="ORF">CSSPTR1EN2_LOCUS4572</name>
</gene>
<comment type="similarity">
    <text evidence="2">Belongs to the TMEM192 family.</text>
</comment>
<dbReference type="InterPro" id="IPR029399">
    <property type="entry name" value="TMEM192"/>
</dbReference>
<protein>
    <submittedName>
        <fullName evidence="8">Uncharacterized protein</fullName>
    </submittedName>
</protein>
<dbReference type="Pfam" id="PF14802">
    <property type="entry name" value="TMEM192"/>
    <property type="match status" value="1"/>
</dbReference>
<evidence type="ECO:0000256" key="6">
    <source>
        <dbReference type="SAM" id="Coils"/>
    </source>
</evidence>
<dbReference type="Proteomes" id="UP001497512">
    <property type="component" value="Chromosome 12"/>
</dbReference>
<reference evidence="8" key="1">
    <citation type="submission" date="2024-02" db="EMBL/GenBank/DDBJ databases">
        <authorList>
            <consortium name="ELIXIR-Norway"/>
            <consortium name="Elixir Norway"/>
        </authorList>
    </citation>
    <scope>NUCLEOTIDE SEQUENCE</scope>
</reference>
<keyword evidence="5 7" id="KW-0472">Membrane</keyword>
<evidence type="ECO:0000256" key="2">
    <source>
        <dbReference type="ARBA" id="ARBA00006314"/>
    </source>
</evidence>
<proteinExistence type="inferred from homology"/>
<keyword evidence="9" id="KW-1185">Reference proteome</keyword>
<name>A0ABP0TL22_9BRYO</name>
<sequence>MSQWQFSLPPSHSFRYQALDVNDNPELCDHTEVELPLIGWHQMKTDTLGASLYCILLVTYAVVVIVSWLPVPIHLAEPALFSACNLVLLVSTGLLQRHLSAQLKRAQRQGYLKFSALLEWIIYQPFKTVAYGTAALLVVVAWDALQQRLGIPCLLLLRVFILVQILWTGFLVGIFIYKVHGHNTSNCEPDAVNTLYSALRPPSALDDISYVDRHGLAEQQAVLLQYQQDNLQHFRKEILHLQESLSKYERMQDGSTPQVDLVHMLAAREQELRAITAERDQLQVEVRLARGLISERDADILQVRAINDQYIEENDRVRAMLDEWSTRATKLELALESKQKANGELLKKIKHHADSSTELS</sequence>
<comment type="subcellular location">
    <subcellularLocation>
        <location evidence="1">Membrane</location>
        <topology evidence="1">Multi-pass membrane protein</topology>
    </subcellularLocation>
</comment>
<feature type="coiled-coil region" evidence="6">
    <location>
        <begin position="231"/>
        <end position="285"/>
    </location>
</feature>
<keyword evidence="4 7" id="KW-1133">Transmembrane helix</keyword>
<keyword evidence="3 7" id="KW-0812">Transmembrane</keyword>
<dbReference type="EMBL" id="OZ019904">
    <property type="protein sequence ID" value="CAK9198709.1"/>
    <property type="molecule type" value="Genomic_DNA"/>
</dbReference>
<accession>A0ABP0TL22</accession>
<keyword evidence="6" id="KW-0175">Coiled coil</keyword>
<dbReference type="PANTHER" id="PTHR31592">
    <property type="entry name" value="TRANSMEMBRANE PROTEIN 192"/>
    <property type="match status" value="1"/>
</dbReference>
<dbReference type="PANTHER" id="PTHR31592:SF1">
    <property type="entry name" value="TRANSMEMBRANE PROTEIN 192"/>
    <property type="match status" value="1"/>
</dbReference>
<evidence type="ECO:0000256" key="1">
    <source>
        <dbReference type="ARBA" id="ARBA00004141"/>
    </source>
</evidence>
<feature type="transmembrane region" description="Helical" evidence="7">
    <location>
        <begin position="50"/>
        <end position="69"/>
    </location>
</feature>
<evidence type="ECO:0000313" key="9">
    <source>
        <dbReference type="Proteomes" id="UP001497512"/>
    </source>
</evidence>
<evidence type="ECO:0000256" key="5">
    <source>
        <dbReference type="ARBA" id="ARBA00023136"/>
    </source>
</evidence>
<feature type="transmembrane region" description="Helical" evidence="7">
    <location>
        <begin position="154"/>
        <end position="177"/>
    </location>
</feature>
<evidence type="ECO:0000256" key="7">
    <source>
        <dbReference type="SAM" id="Phobius"/>
    </source>
</evidence>
<evidence type="ECO:0000256" key="3">
    <source>
        <dbReference type="ARBA" id="ARBA00022692"/>
    </source>
</evidence>
<evidence type="ECO:0000256" key="4">
    <source>
        <dbReference type="ARBA" id="ARBA00022989"/>
    </source>
</evidence>
<feature type="transmembrane region" description="Helical" evidence="7">
    <location>
        <begin position="116"/>
        <end position="142"/>
    </location>
</feature>
<evidence type="ECO:0000313" key="8">
    <source>
        <dbReference type="EMBL" id="CAK9198709.1"/>
    </source>
</evidence>
<feature type="transmembrane region" description="Helical" evidence="7">
    <location>
        <begin position="75"/>
        <end position="95"/>
    </location>
</feature>